<evidence type="ECO:0000256" key="9">
    <source>
        <dbReference type="SAM" id="Phobius"/>
    </source>
</evidence>
<feature type="transmembrane region" description="Helical" evidence="9">
    <location>
        <begin position="59"/>
        <end position="79"/>
    </location>
</feature>
<dbReference type="PANTHER" id="PTHR43065">
    <property type="entry name" value="SENSOR HISTIDINE KINASE"/>
    <property type="match status" value="1"/>
</dbReference>
<dbReference type="RefSeq" id="WP_320251005.1">
    <property type="nucleotide sequence ID" value="NZ_JAVIIQ010000009.1"/>
</dbReference>
<accession>A0ABU5A9G3</accession>
<evidence type="ECO:0000256" key="2">
    <source>
        <dbReference type="ARBA" id="ARBA00012438"/>
    </source>
</evidence>
<dbReference type="Gene3D" id="3.30.565.10">
    <property type="entry name" value="Histidine kinase-like ATPase, C-terminal domain"/>
    <property type="match status" value="1"/>
</dbReference>
<protein>
    <recommendedName>
        <fullName evidence="2">histidine kinase</fullName>
        <ecNumber evidence="2">2.7.13.3</ecNumber>
    </recommendedName>
</protein>
<keyword evidence="3" id="KW-0597">Phosphoprotein</keyword>
<evidence type="ECO:0000313" key="12">
    <source>
        <dbReference type="Proteomes" id="UP001285154"/>
    </source>
</evidence>
<dbReference type="EMBL" id="JAVIIQ010000009">
    <property type="protein sequence ID" value="MDX8533845.1"/>
    <property type="molecule type" value="Genomic_DNA"/>
</dbReference>
<keyword evidence="9" id="KW-0812">Transmembrane</keyword>
<name>A0ABU5A9G3_9HYPH</name>
<dbReference type="PANTHER" id="PTHR43065:SF10">
    <property type="entry name" value="PEROXIDE STRESS-ACTIVATED HISTIDINE KINASE MAK3"/>
    <property type="match status" value="1"/>
</dbReference>
<dbReference type="Proteomes" id="UP001285154">
    <property type="component" value="Unassembled WGS sequence"/>
</dbReference>
<proteinExistence type="predicted"/>
<evidence type="ECO:0000256" key="5">
    <source>
        <dbReference type="ARBA" id="ARBA00022741"/>
    </source>
</evidence>
<dbReference type="InterPro" id="IPR003594">
    <property type="entry name" value="HATPase_dom"/>
</dbReference>
<dbReference type="InterPro" id="IPR004358">
    <property type="entry name" value="Sig_transdc_His_kin-like_C"/>
</dbReference>
<dbReference type="CDD" id="cd00082">
    <property type="entry name" value="HisKA"/>
    <property type="match status" value="1"/>
</dbReference>
<evidence type="ECO:0000256" key="8">
    <source>
        <dbReference type="ARBA" id="ARBA00023012"/>
    </source>
</evidence>
<dbReference type="PROSITE" id="PS50109">
    <property type="entry name" value="HIS_KIN"/>
    <property type="match status" value="1"/>
</dbReference>
<keyword evidence="8" id="KW-0902">Two-component regulatory system</keyword>
<dbReference type="SUPFAM" id="SSF47384">
    <property type="entry name" value="Homodimeric domain of signal transducing histidine kinase"/>
    <property type="match status" value="1"/>
</dbReference>
<evidence type="ECO:0000313" key="11">
    <source>
        <dbReference type="EMBL" id="MDX8533845.1"/>
    </source>
</evidence>
<dbReference type="SMART" id="SM00387">
    <property type="entry name" value="HATPase_c"/>
    <property type="match status" value="1"/>
</dbReference>
<evidence type="ECO:0000256" key="7">
    <source>
        <dbReference type="ARBA" id="ARBA00022840"/>
    </source>
</evidence>
<reference evidence="11 12" key="1">
    <citation type="submission" date="2023-08" db="EMBL/GenBank/DDBJ databases">
        <title>Implementing the SeqCode for naming new Mesorhizobium species isolated from Vachellia karroo root nodules.</title>
        <authorList>
            <person name="Van Lill M."/>
        </authorList>
    </citation>
    <scope>NUCLEOTIDE SEQUENCE [LARGE SCALE GENOMIC DNA]</scope>
    <source>
        <strain evidence="11 12">VK25D</strain>
    </source>
</reference>
<comment type="caution">
    <text evidence="11">The sequence shown here is derived from an EMBL/GenBank/DDBJ whole genome shotgun (WGS) entry which is preliminary data.</text>
</comment>
<feature type="transmembrane region" description="Helical" evidence="9">
    <location>
        <begin position="85"/>
        <end position="104"/>
    </location>
</feature>
<dbReference type="SUPFAM" id="SSF55874">
    <property type="entry name" value="ATPase domain of HSP90 chaperone/DNA topoisomerase II/histidine kinase"/>
    <property type="match status" value="1"/>
</dbReference>
<feature type="transmembrane region" description="Helical" evidence="9">
    <location>
        <begin position="35"/>
        <end position="52"/>
    </location>
</feature>
<evidence type="ECO:0000259" key="10">
    <source>
        <dbReference type="PROSITE" id="PS50109"/>
    </source>
</evidence>
<evidence type="ECO:0000256" key="4">
    <source>
        <dbReference type="ARBA" id="ARBA00022679"/>
    </source>
</evidence>
<dbReference type="Gene3D" id="1.10.287.130">
    <property type="match status" value="1"/>
</dbReference>
<keyword evidence="5" id="KW-0547">Nucleotide-binding</keyword>
<keyword evidence="4" id="KW-0808">Transferase</keyword>
<dbReference type="InterPro" id="IPR036097">
    <property type="entry name" value="HisK_dim/P_sf"/>
</dbReference>
<evidence type="ECO:0000256" key="3">
    <source>
        <dbReference type="ARBA" id="ARBA00022553"/>
    </source>
</evidence>
<keyword evidence="6" id="KW-0418">Kinase</keyword>
<comment type="catalytic activity">
    <reaction evidence="1">
        <text>ATP + protein L-histidine = ADP + protein N-phospho-L-histidine.</text>
        <dbReference type="EC" id="2.7.13.3"/>
    </reaction>
</comment>
<evidence type="ECO:0000256" key="1">
    <source>
        <dbReference type="ARBA" id="ARBA00000085"/>
    </source>
</evidence>
<sequence>MKRESDGVHLEKPLLWSAIAVLVAGIFVADTVTSLEVAVAVLYVVVILLSVWTGSPRAIMLVGAACGILTIVSYLLTSFGDRNSGLANSVLSLVAIGATTYLALRIEAANLATRQAQADLARMSRVILIGELGTSIAHEVSQPLAAIVANGNAAIRWLGASPPNGGEARKALERIVEAAGRAGDVIGRVRGLAARKPPSREPVDLAELVQETLGLALGEIRGSQITLRTELTNLPMVSADRIQLQQVILNFIANAIDAVKADRSSERDLLVSLATDGEKITFSVRDNGVGLPQGSLDKVFDPFFSTKPGGMGVGLAISRSIVEAHGGAVYAAPNYPNGAVFGFTLPIREARS</sequence>
<dbReference type="PRINTS" id="PR00344">
    <property type="entry name" value="BCTRLSENSOR"/>
</dbReference>
<organism evidence="11 12">
    <name type="scientific">Mesorhizobium vachelliae</name>
    <dbReference type="NCBI Taxonomy" id="3072309"/>
    <lineage>
        <taxon>Bacteria</taxon>
        <taxon>Pseudomonadati</taxon>
        <taxon>Pseudomonadota</taxon>
        <taxon>Alphaproteobacteria</taxon>
        <taxon>Hyphomicrobiales</taxon>
        <taxon>Phyllobacteriaceae</taxon>
        <taxon>Mesorhizobium</taxon>
    </lineage>
</organism>
<dbReference type="InterPro" id="IPR036890">
    <property type="entry name" value="HATPase_C_sf"/>
</dbReference>
<keyword evidence="9" id="KW-1133">Transmembrane helix</keyword>
<keyword evidence="12" id="KW-1185">Reference proteome</keyword>
<keyword evidence="7 11" id="KW-0067">ATP-binding</keyword>
<gene>
    <name evidence="11" type="ORF">RFM42_22840</name>
</gene>
<keyword evidence="9" id="KW-0472">Membrane</keyword>
<dbReference type="EC" id="2.7.13.3" evidence="2"/>
<dbReference type="InterPro" id="IPR005467">
    <property type="entry name" value="His_kinase_dom"/>
</dbReference>
<dbReference type="InterPro" id="IPR003661">
    <property type="entry name" value="HisK_dim/P_dom"/>
</dbReference>
<dbReference type="GO" id="GO:0005524">
    <property type="term" value="F:ATP binding"/>
    <property type="evidence" value="ECO:0007669"/>
    <property type="project" value="UniProtKB-KW"/>
</dbReference>
<feature type="domain" description="Histidine kinase" evidence="10">
    <location>
        <begin position="135"/>
        <end position="349"/>
    </location>
</feature>
<dbReference type="Pfam" id="PF02518">
    <property type="entry name" value="HATPase_c"/>
    <property type="match status" value="1"/>
</dbReference>
<feature type="transmembrane region" description="Helical" evidence="9">
    <location>
        <begin position="12"/>
        <end position="29"/>
    </location>
</feature>
<evidence type="ECO:0000256" key="6">
    <source>
        <dbReference type="ARBA" id="ARBA00022777"/>
    </source>
</evidence>